<protein>
    <submittedName>
        <fullName evidence="2">Uncharacterized protein</fullName>
    </submittedName>
</protein>
<proteinExistence type="predicted"/>
<dbReference type="AlphaFoldDB" id="A0A0E9SQV4"/>
<name>A0A0E9SQV4_ANGAN</name>
<reference evidence="2" key="1">
    <citation type="submission" date="2014-11" db="EMBL/GenBank/DDBJ databases">
        <authorList>
            <person name="Amaro Gonzalez C."/>
        </authorList>
    </citation>
    <scope>NUCLEOTIDE SEQUENCE</scope>
</reference>
<organism evidence="2">
    <name type="scientific">Anguilla anguilla</name>
    <name type="common">European freshwater eel</name>
    <name type="synonym">Muraena anguilla</name>
    <dbReference type="NCBI Taxonomy" id="7936"/>
    <lineage>
        <taxon>Eukaryota</taxon>
        <taxon>Metazoa</taxon>
        <taxon>Chordata</taxon>
        <taxon>Craniata</taxon>
        <taxon>Vertebrata</taxon>
        <taxon>Euteleostomi</taxon>
        <taxon>Actinopterygii</taxon>
        <taxon>Neopterygii</taxon>
        <taxon>Teleostei</taxon>
        <taxon>Anguilliformes</taxon>
        <taxon>Anguillidae</taxon>
        <taxon>Anguilla</taxon>
    </lineage>
</organism>
<feature type="region of interest" description="Disordered" evidence="1">
    <location>
        <begin position="25"/>
        <end position="46"/>
    </location>
</feature>
<sequence>MALAGLGRGILQWLPPLTVHRLRGWSGETKGMHGPTPVEHNSQSWL</sequence>
<reference evidence="2" key="2">
    <citation type="journal article" date="2015" name="Fish Shellfish Immunol.">
        <title>Early steps in the European eel (Anguilla anguilla)-Vibrio vulnificus interaction in the gills: Role of the RtxA13 toxin.</title>
        <authorList>
            <person name="Callol A."/>
            <person name="Pajuelo D."/>
            <person name="Ebbesson L."/>
            <person name="Teles M."/>
            <person name="MacKenzie S."/>
            <person name="Amaro C."/>
        </authorList>
    </citation>
    <scope>NUCLEOTIDE SEQUENCE</scope>
</reference>
<evidence type="ECO:0000256" key="1">
    <source>
        <dbReference type="SAM" id="MobiDB-lite"/>
    </source>
</evidence>
<dbReference type="EMBL" id="GBXM01064945">
    <property type="protein sequence ID" value="JAH43632.1"/>
    <property type="molecule type" value="Transcribed_RNA"/>
</dbReference>
<evidence type="ECO:0000313" key="2">
    <source>
        <dbReference type="EMBL" id="JAH43632.1"/>
    </source>
</evidence>
<accession>A0A0E9SQV4</accession>